<name>A0A7N2MVE3_QUELO</name>
<organism evidence="8 9">
    <name type="scientific">Quercus lobata</name>
    <name type="common">Valley oak</name>
    <dbReference type="NCBI Taxonomy" id="97700"/>
    <lineage>
        <taxon>Eukaryota</taxon>
        <taxon>Viridiplantae</taxon>
        <taxon>Streptophyta</taxon>
        <taxon>Embryophyta</taxon>
        <taxon>Tracheophyta</taxon>
        <taxon>Spermatophyta</taxon>
        <taxon>Magnoliopsida</taxon>
        <taxon>eudicotyledons</taxon>
        <taxon>Gunneridae</taxon>
        <taxon>Pentapetalae</taxon>
        <taxon>rosids</taxon>
        <taxon>fabids</taxon>
        <taxon>Fagales</taxon>
        <taxon>Fagaceae</taxon>
        <taxon>Quercus</taxon>
    </lineage>
</organism>
<evidence type="ECO:0000256" key="3">
    <source>
        <dbReference type="ARBA" id="ARBA00022729"/>
    </source>
</evidence>
<comment type="similarity">
    <text evidence="5">Belongs to the cysteine-rich repeat secretory protein family.</text>
</comment>
<dbReference type="InterPro" id="IPR050581">
    <property type="entry name" value="CRR_secretory_protein"/>
</dbReference>
<reference evidence="8 9" key="1">
    <citation type="journal article" date="2016" name="G3 (Bethesda)">
        <title>First Draft Assembly and Annotation of the Genome of a California Endemic Oak Quercus lobata Nee (Fagaceae).</title>
        <authorList>
            <person name="Sork V.L."/>
            <person name="Fitz-Gibbon S.T."/>
            <person name="Puiu D."/>
            <person name="Crepeau M."/>
            <person name="Gugger P.F."/>
            <person name="Sherman R."/>
            <person name="Stevens K."/>
            <person name="Langley C.H."/>
            <person name="Pellegrini M."/>
            <person name="Salzberg S.L."/>
        </authorList>
    </citation>
    <scope>NUCLEOTIDE SEQUENCE [LARGE SCALE GENOMIC DNA]</scope>
    <source>
        <strain evidence="8 9">cv. SW786</strain>
    </source>
</reference>
<dbReference type="PANTHER" id="PTHR32411:SF43">
    <property type="entry name" value="CYSTEINE-RICH REPEAT SECRETORY PROTEIN 38"/>
    <property type="match status" value="1"/>
</dbReference>
<keyword evidence="2" id="KW-0964">Secreted</keyword>
<dbReference type="Pfam" id="PF01657">
    <property type="entry name" value="Stress-antifung"/>
    <property type="match status" value="1"/>
</dbReference>
<evidence type="ECO:0000256" key="6">
    <source>
        <dbReference type="SAM" id="SignalP"/>
    </source>
</evidence>
<sequence length="107" mass="11837">MGFHFVVVMLVPQTARLVLMRLAVKFLTPARIIKVQLYVGELDYAVGGSYKLYGLVQCTRDLSSNDCFKCLDGMIGELPDCCNGKVGGRVATGSCNIRNEVYPFFSF</sequence>
<feature type="signal peptide" evidence="6">
    <location>
        <begin position="1"/>
        <end position="16"/>
    </location>
</feature>
<dbReference type="Gramene" id="QL11p013361:mrna">
    <property type="protein sequence ID" value="QL11p013361:mrna"/>
    <property type="gene ID" value="QL11p013361"/>
</dbReference>
<evidence type="ECO:0000256" key="2">
    <source>
        <dbReference type="ARBA" id="ARBA00022525"/>
    </source>
</evidence>
<evidence type="ECO:0000313" key="8">
    <source>
        <dbReference type="EnsemblPlants" id="QL11p013361:mrna"/>
    </source>
</evidence>
<dbReference type="GO" id="GO:0005576">
    <property type="term" value="C:extracellular region"/>
    <property type="evidence" value="ECO:0007669"/>
    <property type="project" value="UniProtKB-SubCell"/>
</dbReference>
<dbReference type="CDD" id="cd23509">
    <property type="entry name" value="Gnk2-like"/>
    <property type="match status" value="1"/>
</dbReference>
<feature type="domain" description="Gnk2-homologous" evidence="7">
    <location>
        <begin position="1"/>
        <end position="104"/>
    </location>
</feature>
<evidence type="ECO:0000313" key="9">
    <source>
        <dbReference type="Proteomes" id="UP000594261"/>
    </source>
</evidence>
<dbReference type="Proteomes" id="UP000594261">
    <property type="component" value="Chromosome 11"/>
</dbReference>
<proteinExistence type="inferred from homology"/>
<comment type="subcellular location">
    <subcellularLocation>
        <location evidence="1">Secreted</location>
    </subcellularLocation>
</comment>
<dbReference type="Gene3D" id="3.30.430.20">
    <property type="entry name" value="Gnk2 domain, C-X8-C-X2-C motif"/>
    <property type="match status" value="1"/>
</dbReference>
<keyword evidence="9" id="KW-1185">Reference proteome</keyword>
<dbReference type="InterPro" id="IPR038408">
    <property type="entry name" value="GNK2_sf"/>
</dbReference>
<dbReference type="InterPro" id="IPR002902">
    <property type="entry name" value="GNK2"/>
</dbReference>
<accession>A0A7N2MVE3</accession>
<evidence type="ECO:0000256" key="4">
    <source>
        <dbReference type="ARBA" id="ARBA00022737"/>
    </source>
</evidence>
<reference evidence="8" key="2">
    <citation type="submission" date="2021-01" db="UniProtKB">
        <authorList>
            <consortium name="EnsemblPlants"/>
        </authorList>
    </citation>
    <scope>IDENTIFICATION</scope>
</reference>
<dbReference type="AlphaFoldDB" id="A0A7N2MVE3"/>
<dbReference type="PANTHER" id="PTHR32411">
    <property type="entry name" value="CYSTEINE-RICH REPEAT SECRETORY PROTEIN 38-RELATED"/>
    <property type="match status" value="1"/>
</dbReference>
<protein>
    <recommendedName>
        <fullName evidence="7">Gnk2-homologous domain-containing protein</fullName>
    </recommendedName>
</protein>
<dbReference type="EnsemblPlants" id="QL11p013361:mrna">
    <property type="protein sequence ID" value="QL11p013361:mrna"/>
    <property type="gene ID" value="QL11p013361"/>
</dbReference>
<feature type="chain" id="PRO_5029698527" description="Gnk2-homologous domain-containing protein" evidence="6">
    <location>
        <begin position="17"/>
        <end position="107"/>
    </location>
</feature>
<evidence type="ECO:0000259" key="7">
    <source>
        <dbReference type="PROSITE" id="PS51473"/>
    </source>
</evidence>
<keyword evidence="3 6" id="KW-0732">Signal</keyword>
<dbReference type="EMBL" id="LRBV02000011">
    <property type="status" value="NOT_ANNOTATED_CDS"/>
    <property type="molecule type" value="Genomic_DNA"/>
</dbReference>
<dbReference type="PROSITE" id="PS51473">
    <property type="entry name" value="GNK2"/>
    <property type="match status" value="1"/>
</dbReference>
<evidence type="ECO:0000256" key="5">
    <source>
        <dbReference type="ARBA" id="ARBA00038515"/>
    </source>
</evidence>
<keyword evidence="4" id="KW-0677">Repeat</keyword>
<dbReference type="InParanoid" id="A0A7N2MVE3"/>
<evidence type="ECO:0000256" key="1">
    <source>
        <dbReference type="ARBA" id="ARBA00004613"/>
    </source>
</evidence>